<protein>
    <submittedName>
        <fullName evidence="2">Uncharacterized protein</fullName>
    </submittedName>
</protein>
<evidence type="ECO:0000313" key="3">
    <source>
        <dbReference type="Proteomes" id="UP000018201"/>
    </source>
</evidence>
<evidence type="ECO:0000256" key="1">
    <source>
        <dbReference type="SAM" id="MobiDB-lite"/>
    </source>
</evidence>
<sequence length="242" mass="27287">MRSVSRPVGVSLADSFEIGERNQSAAPVSNRTARIPSPDYAKLLQIGSADRNSELLYYLEREERLVKKENNGNTPRRLEATKLPYAYFIMGVNQWRHIHDPVHQLKMETASARAAEKAAARKGPLPRERSPLDPTTGLFGTPTRMGPQIYRHDLKEPKKPTTSPLQIRDLDMCYRQEKRKPLVQCPAGFTANKEGGCYMEVAPAFTCLKEYFYENGQCVQHRELDITVAPTDKKLGGKGKRG</sequence>
<dbReference type="VEuPathDB" id="ToxoDB:EPH_0012380"/>
<dbReference type="EMBL" id="HG692741">
    <property type="protein sequence ID" value="CDI84344.1"/>
    <property type="molecule type" value="Genomic_DNA"/>
</dbReference>
<gene>
    <name evidence="2" type="ORF">EPH_0012380</name>
</gene>
<reference evidence="2" key="2">
    <citation type="submission" date="2013-10" db="EMBL/GenBank/DDBJ databases">
        <authorList>
            <person name="Aslett M."/>
        </authorList>
    </citation>
    <scope>NUCLEOTIDE SEQUENCE [LARGE SCALE GENOMIC DNA]</scope>
    <source>
        <strain evidence="2">Houghton</strain>
    </source>
</reference>
<dbReference type="Proteomes" id="UP000018201">
    <property type="component" value="Unassembled WGS sequence"/>
</dbReference>
<name>U6H0P8_9EIME</name>
<evidence type="ECO:0000313" key="2">
    <source>
        <dbReference type="EMBL" id="CDI84344.1"/>
    </source>
</evidence>
<dbReference type="OrthoDB" id="347824at2759"/>
<organism evidence="2 3">
    <name type="scientific">Eimeria praecox</name>
    <dbReference type="NCBI Taxonomy" id="51316"/>
    <lineage>
        <taxon>Eukaryota</taxon>
        <taxon>Sar</taxon>
        <taxon>Alveolata</taxon>
        <taxon>Apicomplexa</taxon>
        <taxon>Conoidasida</taxon>
        <taxon>Coccidia</taxon>
        <taxon>Eucoccidiorida</taxon>
        <taxon>Eimeriorina</taxon>
        <taxon>Eimeriidae</taxon>
        <taxon>Eimeria</taxon>
    </lineage>
</organism>
<keyword evidence="3" id="KW-1185">Reference proteome</keyword>
<dbReference type="AlphaFoldDB" id="U6H0P8"/>
<proteinExistence type="predicted"/>
<feature type="region of interest" description="Disordered" evidence="1">
    <location>
        <begin position="112"/>
        <end position="148"/>
    </location>
</feature>
<accession>U6H0P8</accession>
<reference evidence="2" key="1">
    <citation type="submission" date="2013-10" db="EMBL/GenBank/DDBJ databases">
        <title>Genomic analysis of the causative agents of coccidiosis in chickens.</title>
        <authorList>
            <person name="Reid A.J."/>
            <person name="Blake D."/>
            <person name="Billington K."/>
            <person name="Browne H."/>
            <person name="Dunn M."/>
            <person name="Hung S."/>
            <person name="Kawahara F."/>
            <person name="Miranda-Saavedra D."/>
            <person name="Mourier T."/>
            <person name="Nagra H."/>
            <person name="Otto T.D."/>
            <person name="Rawlings N."/>
            <person name="Sanchez A."/>
            <person name="Sanders M."/>
            <person name="Subramaniam C."/>
            <person name="Tay Y."/>
            <person name="Dear P."/>
            <person name="Doerig C."/>
            <person name="Gruber A."/>
            <person name="Parkinson J."/>
            <person name="Shirley M."/>
            <person name="Wan K.L."/>
            <person name="Berriman M."/>
            <person name="Tomley F."/>
            <person name="Pain A."/>
        </authorList>
    </citation>
    <scope>NUCLEOTIDE SEQUENCE [LARGE SCALE GENOMIC DNA]</scope>
    <source>
        <strain evidence="2">Houghton</strain>
    </source>
</reference>
<feature type="compositionally biased region" description="Basic and acidic residues" evidence="1">
    <location>
        <begin position="114"/>
        <end position="131"/>
    </location>
</feature>